<dbReference type="EMBL" id="PQAP01000193">
    <property type="protein sequence ID" value="PWB68695.1"/>
    <property type="molecule type" value="Genomic_DNA"/>
</dbReference>
<feature type="compositionally biased region" description="Acidic residues" evidence="1">
    <location>
        <begin position="65"/>
        <end position="81"/>
    </location>
</feature>
<feature type="compositionally biased region" description="Basic and acidic residues" evidence="1">
    <location>
        <begin position="24"/>
        <end position="37"/>
    </location>
</feature>
<evidence type="ECO:0000313" key="3">
    <source>
        <dbReference type="Proteomes" id="UP000250918"/>
    </source>
</evidence>
<proteinExistence type="predicted"/>
<feature type="compositionally biased region" description="Acidic residues" evidence="1">
    <location>
        <begin position="38"/>
        <end position="47"/>
    </location>
</feature>
<organism evidence="2 3">
    <name type="scientific">candidate division GN15 bacterium</name>
    <dbReference type="NCBI Taxonomy" id="2072418"/>
    <lineage>
        <taxon>Bacteria</taxon>
        <taxon>candidate division GN15</taxon>
    </lineage>
</organism>
<accession>A0A855X3W0</accession>
<feature type="region of interest" description="Disordered" evidence="1">
    <location>
        <begin position="1"/>
        <end position="90"/>
    </location>
</feature>
<comment type="caution">
    <text evidence="2">The sequence shown here is derived from an EMBL/GenBank/DDBJ whole genome shotgun (WGS) entry which is preliminary data.</text>
</comment>
<gene>
    <name evidence="2" type="ORF">C3F09_11130</name>
</gene>
<reference evidence="2 3" key="1">
    <citation type="journal article" date="2018" name="ISME J.">
        <title>A methanotrophic archaeon couples anaerobic oxidation of methane to Fe(III) reduction.</title>
        <authorList>
            <person name="Cai C."/>
            <person name="Leu A.O."/>
            <person name="Xie G.J."/>
            <person name="Guo J."/>
            <person name="Feng Y."/>
            <person name="Zhao J.X."/>
            <person name="Tyson G.W."/>
            <person name="Yuan Z."/>
            <person name="Hu S."/>
        </authorList>
    </citation>
    <scope>NUCLEOTIDE SEQUENCE [LARGE SCALE GENOMIC DNA]</scope>
    <source>
        <strain evidence="2">FeB_12</strain>
    </source>
</reference>
<sequence length="90" mass="10216">MDNALNSLDRMAPYTGSGKVAPAHHSEKDKERKKPETLEESFEDELEKEQKDHRHDTVALHKEEQSDDGAEEKPEEPETPEPDGHVDLKA</sequence>
<protein>
    <submittedName>
        <fullName evidence="2">Uncharacterized protein</fullName>
    </submittedName>
</protein>
<dbReference type="AlphaFoldDB" id="A0A855X3W0"/>
<evidence type="ECO:0000256" key="1">
    <source>
        <dbReference type="SAM" id="MobiDB-lite"/>
    </source>
</evidence>
<dbReference type="Proteomes" id="UP000250918">
    <property type="component" value="Unassembled WGS sequence"/>
</dbReference>
<feature type="compositionally biased region" description="Basic and acidic residues" evidence="1">
    <location>
        <begin position="48"/>
        <end position="64"/>
    </location>
</feature>
<evidence type="ECO:0000313" key="2">
    <source>
        <dbReference type="EMBL" id="PWB68695.1"/>
    </source>
</evidence>
<name>A0A855X3W0_9BACT</name>